<dbReference type="RefSeq" id="WP_023792733.1">
    <property type="nucleotide sequence ID" value="NC_023003.1"/>
</dbReference>
<dbReference type="AlphaFoldDB" id="V6DIY2"/>
<protein>
    <submittedName>
        <fullName evidence="1">Uncharacterized protein</fullName>
    </submittedName>
</protein>
<dbReference type="Proteomes" id="UP000018769">
    <property type="component" value="Chromosome I"/>
</dbReference>
<accession>V6DIY2</accession>
<sequence length="267" mass="32130">MDKTLNNKLIKQLINQIILKYNPNKHLCSATVNPYISNAKDRDNLEIACMLTKHKDIYMTFNPKFLSKIDPLLLSLLKYKKITKKIKKVSYFLYYLSEPVNIDQKIIMMPSFIKEKKILLYTTKSLKNALIMYLNDLEANLKEFQEPGSYLENDNHYLTGLLLNYKKSNIRFFYLINFFRDSLEFDQDIEITDNNPFFDWPERIKIDFQNFIKKNWQKSQYYKIYKQDKEEAIQIISKYKNLSLKDINNLIKHNNNKIRNLIKDKFK</sequence>
<keyword evidence="2" id="KW-1185">Reference proteome</keyword>
<name>V6DIY2_9BACT</name>
<evidence type="ECO:0000313" key="2">
    <source>
        <dbReference type="Proteomes" id="UP000018769"/>
    </source>
</evidence>
<proteinExistence type="predicted"/>
<gene>
    <name evidence="1" type="ORF">BABL1_gene_20</name>
</gene>
<reference evidence="1 2" key="1">
    <citation type="journal article" date="2015" name="Biol. Direct">
        <title>Babela massiliensis, a representative of a widespread bacterial phylum with unusual adaptations to parasitism in amoebae.</title>
        <authorList>
            <person name="Pagnier I."/>
            <person name="Yutin N."/>
            <person name="Croce O."/>
            <person name="Makarova K.S."/>
            <person name="Wolf Y.I."/>
            <person name="Benamar S."/>
            <person name="Raoult D."/>
            <person name="Koonin E.V."/>
            <person name="La Scola B."/>
        </authorList>
    </citation>
    <scope>NUCLEOTIDE SEQUENCE [LARGE SCALE GENOMIC DNA]</scope>
    <source>
        <strain evidence="2">BABL1</strain>
    </source>
</reference>
<evidence type="ECO:0000313" key="1">
    <source>
        <dbReference type="EMBL" id="CDK30893.1"/>
    </source>
</evidence>
<dbReference type="KEGG" id="dpb:BABL1_gene_20"/>
<dbReference type="HOGENOM" id="CLU_1040849_0_0_7"/>
<organism evidence="1 2">
    <name type="scientific">Candidatus Babela massiliensis</name>
    <dbReference type="NCBI Taxonomy" id="673862"/>
    <lineage>
        <taxon>Bacteria</taxon>
        <taxon>Candidatus Babelota</taxon>
        <taxon>Candidatus Babeliae</taxon>
        <taxon>Candidatus Babeliales</taxon>
        <taxon>Candidatus Babeliaceae</taxon>
        <taxon>Candidatus Babela</taxon>
    </lineage>
</organism>
<dbReference type="EMBL" id="HG793133">
    <property type="protein sequence ID" value="CDK30893.1"/>
    <property type="molecule type" value="Genomic_DNA"/>
</dbReference>